<dbReference type="InterPro" id="IPR052594">
    <property type="entry name" value="J_domain-containing_protein"/>
</dbReference>
<evidence type="ECO:0000259" key="2">
    <source>
        <dbReference type="PROSITE" id="PS50076"/>
    </source>
</evidence>
<feature type="compositionally biased region" description="Basic and acidic residues" evidence="1">
    <location>
        <begin position="126"/>
        <end position="214"/>
    </location>
</feature>
<name>A0A168AUE8_CORDF</name>
<dbReference type="OrthoDB" id="10250354at2759"/>
<feature type="compositionally biased region" description="Basic and acidic residues" evidence="1">
    <location>
        <begin position="464"/>
        <end position="491"/>
    </location>
</feature>
<evidence type="ECO:0000256" key="1">
    <source>
        <dbReference type="SAM" id="MobiDB-lite"/>
    </source>
</evidence>
<dbReference type="Proteomes" id="UP000076881">
    <property type="component" value="Unassembled WGS sequence"/>
</dbReference>
<feature type="compositionally biased region" description="Basic and acidic residues" evidence="1">
    <location>
        <begin position="240"/>
        <end position="256"/>
    </location>
</feature>
<dbReference type="EMBL" id="AZHF01000011">
    <property type="protein sequence ID" value="OAA69206.1"/>
    <property type="molecule type" value="Genomic_DNA"/>
</dbReference>
<dbReference type="Gene3D" id="1.10.287.110">
    <property type="entry name" value="DnaJ domain"/>
    <property type="match status" value="1"/>
</dbReference>
<dbReference type="Pfam" id="PF00226">
    <property type="entry name" value="DnaJ"/>
    <property type="match status" value="1"/>
</dbReference>
<dbReference type="PRINTS" id="PR00625">
    <property type="entry name" value="JDOMAIN"/>
</dbReference>
<evidence type="ECO:0000313" key="3">
    <source>
        <dbReference type="EMBL" id="OAA69206.1"/>
    </source>
</evidence>
<feature type="compositionally biased region" description="Basic and acidic residues" evidence="1">
    <location>
        <begin position="101"/>
        <end position="111"/>
    </location>
</feature>
<dbReference type="PROSITE" id="PS00636">
    <property type="entry name" value="DNAJ_1"/>
    <property type="match status" value="1"/>
</dbReference>
<protein>
    <submittedName>
        <fullName evidence="3">DnaJ domain protein</fullName>
    </submittedName>
</protein>
<gene>
    <name evidence="3" type="ORF">LEL_10082</name>
</gene>
<keyword evidence="4" id="KW-1185">Reference proteome</keyword>
<dbReference type="InterPro" id="IPR001623">
    <property type="entry name" value="DnaJ_domain"/>
</dbReference>
<proteinExistence type="predicted"/>
<dbReference type="GO" id="GO:0031072">
    <property type="term" value="F:heat shock protein binding"/>
    <property type="evidence" value="ECO:0007669"/>
    <property type="project" value="TreeGrafter"/>
</dbReference>
<dbReference type="PANTHER" id="PTHR44144:SF1">
    <property type="entry name" value="DNAJ HOMOLOG SUBFAMILY C MEMBER 9"/>
    <property type="match status" value="1"/>
</dbReference>
<dbReference type="PANTHER" id="PTHR44144">
    <property type="entry name" value="DNAJ HOMOLOG SUBFAMILY C MEMBER 9"/>
    <property type="match status" value="1"/>
</dbReference>
<dbReference type="SUPFAM" id="SSF46565">
    <property type="entry name" value="Chaperone J-domain"/>
    <property type="match status" value="1"/>
</dbReference>
<feature type="region of interest" description="Disordered" evidence="1">
    <location>
        <begin position="85"/>
        <end position="529"/>
    </location>
</feature>
<dbReference type="SMART" id="SM00271">
    <property type="entry name" value="DnaJ"/>
    <property type="match status" value="1"/>
</dbReference>
<dbReference type="InterPro" id="IPR018253">
    <property type="entry name" value="DnaJ_domain_CS"/>
</dbReference>
<dbReference type="CDD" id="cd06257">
    <property type="entry name" value="DnaJ"/>
    <property type="match status" value="1"/>
</dbReference>
<dbReference type="InterPro" id="IPR036869">
    <property type="entry name" value="J_dom_sf"/>
</dbReference>
<feature type="compositionally biased region" description="Pro residues" evidence="1">
    <location>
        <begin position="302"/>
        <end position="314"/>
    </location>
</feature>
<dbReference type="AlphaFoldDB" id="A0A168AUE8"/>
<sequence length="551" mass="63556">MAPLPPDPYKILGVAKDAQTPEIRSCYRKLVLKCHPDKVQDPKLKEEKQNEFQRVQQAYELLSNDDERQRYDDKVKLEELRRLMKEKAHISSPKPSAKYSGEFEIRTETRPSFKSSPSTTKVYHFTRHDDEYGTRGPRVYEKSSRSSKRDPSVSERYSKREAEKERDKERDRERRRKEEEVIRRKAEKEQQKLEKKQKEKLRDREMKRDAEEKYRTRHPKPPAEVYEDEAPRPDRKRSSKKDDKAGRTSPRDEKPTPSRPPLSRSFYSPDDRSKFDMANAYLQASRGPPGLGRSYSYSDRPVYPPAAPSPPPTNPKKAFVVEESDSDDYVRRSAAPSRRGSGDGPRASRERSAYRKSSNEVLDDNVRAVPSPAARHTASFSRGTPLGSSPPRHDMPLPRVNSMPQQPNFARPGPGITRAHTFATADMPRGRERSRNQPQAHVESSDSEDDRRYRSRRTASPEAAPRDVFRYVDPEGPRRPRRSTKDADTGHAHYVHGGQPVRVSESRIPPNYRDPGYPMPPSNRYPNVATSKYDNVRYSEYHSPYNSAVRA</sequence>
<organism evidence="3 4">
    <name type="scientific">Akanthomyces lecanii RCEF 1005</name>
    <dbReference type="NCBI Taxonomy" id="1081108"/>
    <lineage>
        <taxon>Eukaryota</taxon>
        <taxon>Fungi</taxon>
        <taxon>Dikarya</taxon>
        <taxon>Ascomycota</taxon>
        <taxon>Pezizomycotina</taxon>
        <taxon>Sordariomycetes</taxon>
        <taxon>Hypocreomycetidae</taxon>
        <taxon>Hypocreales</taxon>
        <taxon>Cordycipitaceae</taxon>
        <taxon>Akanthomyces</taxon>
        <taxon>Cordyceps confragosa</taxon>
    </lineage>
</organism>
<feature type="domain" description="J" evidence="2">
    <location>
        <begin position="7"/>
        <end position="75"/>
    </location>
</feature>
<accession>A0A168AUE8</accession>
<dbReference type="GO" id="GO:0005737">
    <property type="term" value="C:cytoplasm"/>
    <property type="evidence" value="ECO:0007669"/>
    <property type="project" value="TreeGrafter"/>
</dbReference>
<dbReference type="GO" id="GO:0005634">
    <property type="term" value="C:nucleus"/>
    <property type="evidence" value="ECO:0007669"/>
    <property type="project" value="TreeGrafter"/>
</dbReference>
<dbReference type="PROSITE" id="PS50076">
    <property type="entry name" value="DNAJ_2"/>
    <property type="match status" value="1"/>
</dbReference>
<feature type="compositionally biased region" description="Polar residues" evidence="1">
    <location>
        <begin position="112"/>
        <end position="121"/>
    </location>
</feature>
<dbReference type="FunFam" id="1.10.287.110:FF:000073">
    <property type="entry name" value="DnaJ domain protein"/>
    <property type="match status" value="1"/>
</dbReference>
<comment type="caution">
    <text evidence="3">The sequence shown here is derived from an EMBL/GenBank/DDBJ whole genome shotgun (WGS) entry which is preliminary data.</text>
</comment>
<dbReference type="STRING" id="1081108.A0A168AUE8"/>
<evidence type="ECO:0000313" key="4">
    <source>
        <dbReference type="Proteomes" id="UP000076881"/>
    </source>
</evidence>
<reference evidence="3 4" key="1">
    <citation type="journal article" date="2016" name="Genome Biol. Evol.">
        <title>Divergent and convergent evolution of fungal pathogenicity.</title>
        <authorList>
            <person name="Shang Y."/>
            <person name="Xiao G."/>
            <person name="Zheng P."/>
            <person name="Cen K."/>
            <person name="Zhan S."/>
            <person name="Wang C."/>
        </authorList>
    </citation>
    <scope>NUCLEOTIDE SEQUENCE [LARGE SCALE GENOMIC DNA]</scope>
    <source>
        <strain evidence="3 4">RCEF 1005</strain>
    </source>
</reference>